<sequence length="346" mass="38000">MKRSHEITELPIISIVDGKEVGRVKSLVINPDEGHVDFLTIEHKEWQVSVKAIPFKKVIGVGEYAVTIESPTAILDLDEIPIANELINKKVKIIGSKVMTRKGQLIGEVTEYYVNDDTGKVIAASVQMGNEEVVLDSTSVVTYSEHMTIVSEEALTQYVTTLEELTGQPEGANTQEQPIKASQEDRGQDPVAVEAEEKIKQAVPQEESVTVPEEKPSFSKEGEVESTLISEATTGEWSQDVEDPSPQLELVEEVTPEGEVASESLISDEVEEVIEEEEKEKPASKLEGIHNKQLELLKGKVVQKDIVDSRGNILFNEGDQLTEDDVKLAQDQGPSVVVDLTMSVEG</sequence>
<evidence type="ECO:0000313" key="4">
    <source>
        <dbReference type="Proteomes" id="UP000642571"/>
    </source>
</evidence>
<dbReference type="SUPFAM" id="SSF50346">
    <property type="entry name" value="PRC-barrel domain"/>
    <property type="match status" value="2"/>
</dbReference>
<feature type="domain" description="PRC-barrel" evidence="2">
    <location>
        <begin position="2"/>
        <end position="72"/>
    </location>
</feature>
<dbReference type="Gene3D" id="2.30.30.240">
    <property type="entry name" value="PRC-barrel domain"/>
    <property type="match status" value="1"/>
</dbReference>
<evidence type="ECO:0000256" key="1">
    <source>
        <dbReference type="SAM" id="MobiDB-lite"/>
    </source>
</evidence>
<dbReference type="Proteomes" id="UP000642571">
    <property type="component" value="Unassembled WGS sequence"/>
</dbReference>
<evidence type="ECO:0000313" key="3">
    <source>
        <dbReference type="EMBL" id="GGD03469.1"/>
    </source>
</evidence>
<protein>
    <recommendedName>
        <fullName evidence="2">PRC-barrel domain-containing protein</fullName>
    </recommendedName>
</protein>
<name>A0ABQ1PTM6_9BACI</name>
<keyword evidence="4" id="KW-1185">Reference proteome</keyword>
<feature type="domain" description="PRC-barrel" evidence="2">
    <location>
        <begin position="92"/>
        <end position="140"/>
    </location>
</feature>
<feature type="compositionally biased region" description="Polar residues" evidence="1">
    <location>
        <begin position="227"/>
        <end position="237"/>
    </location>
</feature>
<feature type="compositionally biased region" description="Basic and acidic residues" evidence="1">
    <location>
        <begin position="212"/>
        <end position="223"/>
    </location>
</feature>
<evidence type="ECO:0000259" key="2">
    <source>
        <dbReference type="Pfam" id="PF05239"/>
    </source>
</evidence>
<comment type="caution">
    <text evidence="3">The sequence shown here is derived from an EMBL/GenBank/DDBJ whole genome shotgun (WGS) entry which is preliminary data.</text>
</comment>
<accession>A0ABQ1PTM6</accession>
<feature type="region of interest" description="Disordered" evidence="1">
    <location>
        <begin position="166"/>
        <end position="243"/>
    </location>
</feature>
<dbReference type="EMBL" id="BMIN01000003">
    <property type="protein sequence ID" value="GGD03469.1"/>
    <property type="molecule type" value="Genomic_DNA"/>
</dbReference>
<organism evidence="3 4">
    <name type="scientific">Pontibacillus salipaludis</name>
    <dbReference type="NCBI Taxonomy" id="1697394"/>
    <lineage>
        <taxon>Bacteria</taxon>
        <taxon>Bacillati</taxon>
        <taxon>Bacillota</taxon>
        <taxon>Bacilli</taxon>
        <taxon>Bacillales</taxon>
        <taxon>Bacillaceae</taxon>
        <taxon>Pontibacillus</taxon>
    </lineage>
</organism>
<dbReference type="InterPro" id="IPR011033">
    <property type="entry name" value="PRC_barrel-like_sf"/>
</dbReference>
<reference evidence="4" key="1">
    <citation type="journal article" date="2019" name="Int. J. Syst. Evol. Microbiol.">
        <title>The Global Catalogue of Microorganisms (GCM) 10K type strain sequencing project: providing services to taxonomists for standard genome sequencing and annotation.</title>
        <authorList>
            <consortium name="The Broad Institute Genomics Platform"/>
            <consortium name="The Broad Institute Genome Sequencing Center for Infectious Disease"/>
            <person name="Wu L."/>
            <person name="Ma J."/>
        </authorList>
    </citation>
    <scope>NUCLEOTIDE SEQUENCE [LARGE SCALE GENOMIC DNA]</scope>
    <source>
        <strain evidence="4">CGMCC 1.15353</strain>
    </source>
</reference>
<dbReference type="Pfam" id="PF05239">
    <property type="entry name" value="PRC"/>
    <property type="match status" value="2"/>
</dbReference>
<proteinExistence type="predicted"/>
<dbReference type="RefSeq" id="WP_188651268.1">
    <property type="nucleotide sequence ID" value="NZ_BMIN01000003.1"/>
</dbReference>
<gene>
    <name evidence="3" type="ORF">GCM10011389_08730</name>
</gene>
<dbReference type="InterPro" id="IPR027275">
    <property type="entry name" value="PRC-brl_dom"/>
</dbReference>